<name>X1LK95_9ZZZZ</name>
<evidence type="ECO:0000256" key="1">
    <source>
        <dbReference type="SAM" id="MobiDB-lite"/>
    </source>
</evidence>
<gene>
    <name evidence="2" type="ORF">S03H2_72889</name>
</gene>
<feature type="non-terminal residue" evidence="2">
    <location>
        <position position="1"/>
    </location>
</feature>
<proteinExistence type="predicted"/>
<organism evidence="2">
    <name type="scientific">marine sediment metagenome</name>
    <dbReference type="NCBI Taxonomy" id="412755"/>
    <lineage>
        <taxon>unclassified sequences</taxon>
        <taxon>metagenomes</taxon>
        <taxon>ecological metagenomes</taxon>
    </lineage>
</organism>
<sequence length="41" mass="4452">VPPPPRVIRSGVRVMITSLSNQSHGGDILIGRGREEEPTRS</sequence>
<feature type="compositionally biased region" description="Basic and acidic residues" evidence="1">
    <location>
        <begin position="32"/>
        <end position="41"/>
    </location>
</feature>
<feature type="region of interest" description="Disordered" evidence="1">
    <location>
        <begin position="20"/>
        <end position="41"/>
    </location>
</feature>
<dbReference type="EMBL" id="BARU01049581">
    <property type="protein sequence ID" value="GAH94538.1"/>
    <property type="molecule type" value="Genomic_DNA"/>
</dbReference>
<accession>X1LK95</accession>
<feature type="non-terminal residue" evidence="2">
    <location>
        <position position="41"/>
    </location>
</feature>
<reference evidence="2" key="1">
    <citation type="journal article" date="2014" name="Front. Microbiol.">
        <title>High frequency of phylogenetically diverse reductive dehalogenase-homologous genes in deep subseafloor sedimentary metagenomes.</title>
        <authorList>
            <person name="Kawai M."/>
            <person name="Futagami T."/>
            <person name="Toyoda A."/>
            <person name="Takaki Y."/>
            <person name="Nishi S."/>
            <person name="Hori S."/>
            <person name="Arai W."/>
            <person name="Tsubouchi T."/>
            <person name="Morono Y."/>
            <person name="Uchiyama I."/>
            <person name="Ito T."/>
            <person name="Fujiyama A."/>
            <person name="Inagaki F."/>
            <person name="Takami H."/>
        </authorList>
    </citation>
    <scope>NUCLEOTIDE SEQUENCE</scope>
    <source>
        <strain evidence="2">Expedition CK06-06</strain>
    </source>
</reference>
<comment type="caution">
    <text evidence="2">The sequence shown here is derived from an EMBL/GenBank/DDBJ whole genome shotgun (WGS) entry which is preliminary data.</text>
</comment>
<protein>
    <submittedName>
        <fullName evidence="2">Uncharacterized protein</fullName>
    </submittedName>
</protein>
<dbReference type="AlphaFoldDB" id="X1LK95"/>
<evidence type="ECO:0000313" key="2">
    <source>
        <dbReference type="EMBL" id="GAH94538.1"/>
    </source>
</evidence>